<reference evidence="2" key="1">
    <citation type="journal article" date="2019" name="Int. J. Syst. Evol. Microbiol.">
        <title>The Global Catalogue of Microorganisms (GCM) 10K type strain sequencing project: providing services to taxonomists for standard genome sequencing and annotation.</title>
        <authorList>
            <consortium name="The Broad Institute Genomics Platform"/>
            <consortium name="The Broad Institute Genome Sequencing Center for Infectious Disease"/>
            <person name="Wu L."/>
            <person name="Ma J."/>
        </authorList>
    </citation>
    <scope>NUCLEOTIDE SEQUENCE [LARGE SCALE GENOMIC DNA]</scope>
    <source>
        <strain evidence="2">JCM 17626</strain>
    </source>
</reference>
<organism evidence="1 2">
    <name type="scientific">Pedobacter jeongneungensis</name>
    <dbReference type="NCBI Taxonomy" id="947309"/>
    <lineage>
        <taxon>Bacteria</taxon>
        <taxon>Pseudomonadati</taxon>
        <taxon>Bacteroidota</taxon>
        <taxon>Sphingobacteriia</taxon>
        <taxon>Sphingobacteriales</taxon>
        <taxon>Sphingobacteriaceae</taxon>
        <taxon>Pedobacter</taxon>
    </lineage>
</organism>
<evidence type="ECO:0008006" key="3">
    <source>
        <dbReference type="Google" id="ProtNLM"/>
    </source>
</evidence>
<dbReference type="EMBL" id="BAABBY010000001">
    <property type="protein sequence ID" value="GAA4198074.1"/>
    <property type="molecule type" value="Genomic_DNA"/>
</dbReference>
<proteinExistence type="predicted"/>
<protein>
    <recommendedName>
        <fullName evidence="3">GLPGLI family protein</fullName>
    </recommendedName>
</protein>
<dbReference type="RefSeq" id="WP_344849355.1">
    <property type="nucleotide sequence ID" value="NZ_BAABBY010000001.1"/>
</dbReference>
<accession>A0ABP8B666</accession>
<keyword evidence="2" id="KW-1185">Reference proteome</keyword>
<gene>
    <name evidence="1" type="ORF">GCM10022289_06260</name>
</gene>
<evidence type="ECO:0000313" key="2">
    <source>
        <dbReference type="Proteomes" id="UP001501772"/>
    </source>
</evidence>
<dbReference type="Proteomes" id="UP001501772">
    <property type="component" value="Unassembled WGS sequence"/>
</dbReference>
<evidence type="ECO:0000313" key="1">
    <source>
        <dbReference type="EMBL" id="GAA4198074.1"/>
    </source>
</evidence>
<name>A0ABP8B666_9SPHI</name>
<sequence length="172" mass="20049">MKQLLIFLICIVCYNDNGFAIEKNPPKFSIDTSAIIKKIKSDFLAINKQLSLYKKKKRPAFGFSAEGGEVSGYYDKSNLKKIHSIFYGEMGKTEADYYCNNKRLFFLYKKEFSYDKPMYLKDSKVKKTIETRYYLNGDKVIKSIAQPGTSLMLSYDEIKEEFEQIINILNEK</sequence>
<comment type="caution">
    <text evidence="1">The sequence shown here is derived from an EMBL/GenBank/DDBJ whole genome shotgun (WGS) entry which is preliminary data.</text>
</comment>